<evidence type="ECO:0000259" key="7">
    <source>
        <dbReference type="PROSITE" id="PS51360"/>
    </source>
</evidence>
<dbReference type="PROSITE" id="PS51360">
    <property type="entry name" value="PLUS3"/>
    <property type="match status" value="1"/>
</dbReference>
<feature type="domain" description="Plus3" evidence="7">
    <location>
        <begin position="212"/>
        <end position="345"/>
    </location>
</feature>
<evidence type="ECO:0000256" key="6">
    <source>
        <dbReference type="SAM" id="MobiDB-lite"/>
    </source>
</evidence>
<feature type="coiled-coil region" evidence="5">
    <location>
        <begin position="389"/>
        <end position="440"/>
    </location>
</feature>
<feature type="compositionally biased region" description="Acidic residues" evidence="6">
    <location>
        <begin position="1"/>
        <end position="13"/>
    </location>
</feature>
<name>A0ABP1DTR6_9APHY</name>
<dbReference type="Pfam" id="PF03126">
    <property type="entry name" value="Plus-3"/>
    <property type="match status" value="1"/>
</dbReference>
<reference evidence="9" key="1">
    <citation type="submission" date="2024-04" db="EMBL/GenBank/DDBJ databases">
        <authorList>
            <person name="Shaw F."/>
            <person name="Minotto A."/>
        </authorList>
    </citation>
    <scope>NUCLEOTIDE SEQUENCE [LARGE SCALE GENOMIC DNA]</scope>
</reference>
<gene>
    <name evidence="8" type="ORF">GFSPODELE1_LOCUS7619</name>
</gene>
<sequence>MSDSEGDFSDELLELAGATEKKRRKRQAQTNSTKRRKADVSMGSDSDNVNEPESEEDDGESNPYPLEGKYTDEADRERLLGLSEIEREDILAQRQEEMQRIKMRSQLDQMVKDQNGRKDDNNISKTAKRQHTQRGATKEKTRKLDELKAKRKAKDERKRTKTDSPKRDRSSSPMDMETSEEEDEDGQVSKLEEEEERLNKIYGKDSPAEEEPIAIEDLEKVRISRDHLAKYCLSPWFEDYVKGAWVRYLIGMDEAQQPIYRACEVVNLGANLVKPYKINDRTINQVLELKHGAAIKTWAMDKVSNSPFTSREFDRLVRVFDSEKIKLPSKRQIEKKAEQIHKFATQPMTESDINAMLARKHQLQASKLTGTALTMERSRLSQARTLALRRHDQEEVQQIDAKLVELSEQQADSKPSRKQEESVEDILAKVNERNRRANAEAIRKAELRETERKRRERKLALANGSATPTTPNDPSGRLKSTSKFLSSRPGTPGIATPGPTDIARSVSPLPAAATTISTTTPSKPSSGLKSSFEASVLESVDIDLGDF</sequence>
<accession>A0ABP1DTR6</accession>
<protein>
    <recommendedName>
        <fullName evidence="7">Plus3 domain-containing protein</fullName>
    </recommendedName>
</protein>
<feature type="compositionally biased region" description="Low complexity" evidence="6">
    <location>
        <begin position="507"/>
        <end position="531"/>
    </location>
</feature>
<feature type="compositionally biased region" description="Polar residues" evidence="6">
    <location>
        <begin position="464"/>
        <end position="485"/>
    </location>
</feature>
<feature type="compositionally biased region" description="Low complexity" evidence="6">
    <location>
        <begin position="489"/>
        <end position="500"/>
    </location>
</feature>
<dbReference type="Proteomes" id="UP001497453">
    <property type="component" value="Chromosome 5"/>
</dbReference>
<dbReference type="SUPFAM" id="SSF159042">
    <property type="entry name" value="Plus3-like"/>
    <property type="match status" value="1"/>
</dbReference>
<feature type="compositionally biased region" description="Basic and acidic residues" evidence="6">
    <location>
        <begin position="110"/>
        <end position="122"/>
    </location>
</feature>
<dbReference type="Gene3D" id="3.90.70.200">
    <property type="entry name" value="Plus-3 domain"/>
    <property type="match status" value="1"/>
</dbReference>
<feature type="compositionally biased region" description="Basic residues" evidence="6">
    <location>
        <begin position="21"/>
        <end position="37"/>
    </location>
</feature>
<dbReference type="PANTHER" id="PTHR13115">
    <property type="entry name" value="RNA POLYMERASE-ASSOCIATED PROTEIN RTF1 HOMOLOG"/>
    <property type="match status" value="1"/>
</dbReference>
<evidence type="ECO:0000256" key="3">
    <source>
        <dbReference type="ARBA" id="ARBA00023163"/>
    </source>
</evidence>
<keyword evidence="4" id="KW-0539">Nucleus</keyword>
<keyword evidence="3" id="KW-0804">Transcription</keyword>
<comment type="subcellular location">
    <subcellularLocation>
        <location evidence="1">Nucleus</location>
    </subcellularLocation>
</comment>
<feature type="region of interest" description="Disordered" evidence="6">
    <location>
        <begin position="1"/>
        <end position="89"/>
    </location>
</feature>
<dbReference type="PANTHER" id="PTHR13115:SF8">
    <property type="entry name" value="RNA POLYMERASE-ASSOCIATED PROTEIN RTF1 HOMOLOG"/>
    <property type="match status" value="1"/>
</dbReference>
<keyword evidence="9" id="KW-1185">Reference proteome</keyword>
<keyword evidence="5" id="KW-0175">Coiled coil</keyword>
<dbReference type="SMART" id="SM00719">
    <property type="entry name" value="Plus3"/>
    <property type="match status" value="1"/>
</dbReference>
<evidence type="ECO:0000256" key="1">
    <source>
        <dbReference type="ARBA" id="ARBA00004123"/>
    </source>
</evidence>
<feature type="compositionally biased region" description="Basic and acidic residues" evidence="6">
    <location>
        <begin position="69"/>
        <end position="89"/>
    </location>
</feature>
<keyword evidence="2" id="KW-0805">Transcription regulation</keyword>
<evidence type="ECO:0000256" key="4">
    <source>
        <dbReference type="ARBA" id="ARBA00023242"/>
    </source>
</evidence>
<dbReference type="InterPro" id="IPR004343">
    <property type="entry name" value="Plus-3_dom"/>
</dbReference>
<dbReference type="EMBL" id="OZ037948">
    <property type="protein sequence ID" value="CAL1710019.1"/>
    <property type="molecule type" value="Genomic_DNA"/>
</dbReference>
<feature type="compositionally biased region" description="Acidic residues" evidence="6">
    <location>
        <begin position="177"/>
        <end position="195"/>
    </location>
</feature>
<evidence type="ECO:0000256" key="2">
    <source>
        <dbReference type="ARBA" id="ARBA00023015"/>
    </source>
</evidence>
<evidence type="ECO:0000256" key="5">
    <source>
        <dbReference type="SAM" id="Coils"/>
    </source>
</evidence>
<feature type="region of interest" description="Disordered" evidence="6">
    <location>
        <begin position="101"/>
        <end position="195"/>
    </location>
</feature>
<organism evidence="8 9">
    <name type="scientific">Somion occarium</name>
    <dbReference type="NCBI Taxonomy" id="3059160"/>
    <lineage>
        <taxon>Eukaryota</taxon>
        <taxon>Fungi</taxon>
        <taxon>Dikarya</taxon>
        <taxon>Basidiomycota</taxon>
        <taxon>Agaricomycotina</taxon>
        <taxon>Agaricomycetes</taxon>
        <taxon>Polyporales</taxon>
        <taxon>Cerrenaceae</taxon>
        <taxon>Somion</taxon>
    </lineage>
</organism>
<proteinExistence type="predicted"/>
<dbReference type="InterPro" id="IPR036128">
    <property type="entry name" value="Plus3-like_sf"/>
</dbReference>
<evidence type="ECO:0000313" key="9">
    <source>
        <dbReference type="Proteomes" id="UP001497453"/>
    </source>
</evidence>
<evidence type="ECO:0000313" key="8">
    <source>
        <dbReference type="EMBL" id="CAL1710019.1"/>
    </source>
</evidence>
<feature type="compositionally biased region" description="Acidic residues" evidence="6">
    <location>
        <begin position="48"/>
        <end position="60"/>
    </location>
</feature>
<feature type="compositionally biased region" description="Basic and acidic residues" evidence="6">
    <location>
        <begin position="444"/>
        <end position="453"/>
    </location>
</feature>
<feature type="region of interest" description="Disordered" evidence="6">
    <location>
        <begin position="444"/>
        <end position="534"/>
    </location>
</feature>
<feature type="compositionally biased region" description="Basic and acidic residues" evidence="6">
    <location>
        <begin position="136"/>
        <end position="170"/>
    </location>
</feature>